<evidence type="ECO:0008006" key="3">
    <source>
        <dbReference type="Google" id="ProtNLM"/>
    </source>
</evidence>
<protein>
    <recommendedName>
        <fullName evidence="3">Integrase</fullName>
    </recommendedName>
</protein>
<organism evidence="1 2">
    <name type="scientific">Streptomyces griseomycini</name>
    <dbReference type="NCBI Taxonomy" id="66895"/>
    <lineage>
        <taxon>Bacteria</taxon>
        <taxon>Bacillati</taxon>
        <taxon>Actinomycetota</taxon>
        <taxon>Actinomycetes</taxon>
        <taxon>Kitasatosporales</taxon>
        <taxon>Streptomycetaceae</taxon>
        <taxon>Streptomyces</taxon>
    </lineage>
</organism>
<gene>
    <name evidence="1" type="ORF">FHS37_007726</name>
</gene>
<evidence type="ECO:0000313" key="1">
    <source>
        <dbReference type="EMBL" id="MBB4903629.1"/>
    </source>
</evidence>
<dbReference type="Proteomes" id="UP000579523">
    <property type="component" value="Unassembled WGS sequence"/>
</dbReference>
<accession>A0A7W7VB46</accession>
<dbReference type="RefSeq" id="WP_373304330.1">
    <property type="nucleotide sequence ID" value="NZ_BMTI01000037.1"/>
</dbReference>
<dbReference type="AlphaFoldDB" id="A0A7W7VB46"/>
<name>A0A7W7VB46_9ACTN</name>
<evidence type="ECO:0000313" key="2">
    <source>
        <dbReference type="Proteomes" id="UP000579523"/>
    </source>
</evidence>
<reference evidence="1 2" key="1">
    <citation type="submission" date="2020-08" db="EMBL/GenBank/DDBJ databases">
        <title>Genomic Encyclopedia of Type Strains, Phase III (KMG-III): the genomes of soil and plant-associated and newly described type strains.</title>
        <authorList>
            <person name="Whitman W."/>
        </authorList>
    </citation>
    <scope>NUCLEOTIDE SEQUENCE [LARGE SCALE GENOMIC DNA]</scope>
    <source>
        <strain evidence="1 2">CECT 3273</strain>
    </source>
</reference>
<sequence length="50" mass="5700">MIVSLLYRLVRRLLSVPSVLLRRDTANGAELLVLRTRILGGVISEYRYIA</sequence>
<dbReference type="EMBL" id="JACHJI010000035">
    <property type="protein sequence ID" value="MBB4903629.1"/>
    <property type="molecule type" value="Genomic_DNA"/>
</dbReference>
<comment type="caution">
    <text evidence="1">The sequence shown here is derived from an EMBL/GenBank/DDBJ whole genome shotgun (WGS) entry which is preliminary data.</text>
</comment>
<keyword evidence="2" id="KW-1185">Reference proteome</keyword>
<proteinExistence type="predicted"/>